<evidence type="ECO:0000313" key="2">
    <source>
        <dbReference type="EMBL" id="GGN19062.1"/>
    </source>
</evidence>
<dbReference type="Pfam" id="PF18934">
    <property type="entry name" value="DUF5682"/>
    <property type="match status" value="1"/>
</dbReference>
<keyword evidence="3" id="KW-1185">Reference proteome</keyword>
<dbReference type="PANTHER" id="PTHR30634">
    <property type="entry name" value="OUTER MEMBRANE LOLAB LIPOPROTEIN INSERTION APPARATUS"/>
    <property type="match status" value="1"/>
</dbReference>
<feature type="region of interest" description="Disordered" evidence="1">
    <location>
        <begin position="118"/>
        <end position="137"/>
    </location>
</feature>
<accession>A0A918CSN1</accession>
<dbReference type="InterPro" id="IPR008912">
    <property type="entry name" value="Uncharacterised_CoxE"/>
</dbReference>
<organism evidence="2 3">
    <name type="scientific">Streptomyces fuscichromogenes</name>
    <dbReference type="NCBI Taxonomy" id="1324013"/>
    <lineage>
        <taxon>Bacteria</taxon>
        <taxon>Bacillati</taxon>
        <taxon>Actinomycetota</taxon>
        <taxon>Actinomycetes</taxon>
        <taxon>Kitasatosporales</taxon>
        <taxon>Streptomycetaceae</taxon>
        <taxon>Streptomyces</taxon>
    </lineage>
</organism>
<feature type="region of interest" description="Disordered" evidence="1">
    <location>
        <begin position="822"/>
        <end position="841"/>
    </location>
</feature>
<reference evidence="2" key="1">
    <citation type="journal article" date="2014" name="Int. J. Syst. Evol. Microbiol.">
        <title>Complete genome sequence of Corynebacterium casei LMG S-19264T (=DSM 44701T), isolated from a smear-ripened cheese.</title>
        <authorList>
            <consortium name="US DOE Joint Genome Institute (JGI-PGF)"/>
            <person name="Walter F."/>
            <person name="Albersmeier A."/>
            <person name="Kalinowski J."/>
            <person name="Ruckert C."/>
        </authorList>
    </citation>
    <scope>NUCLEOTIDE SEQUENCE</scope>
    <source>
        <strain evidence="2">CGMCC 4.7110</strain>
    </source>
</reference>
<evidence type="ECO:0000313" key="3">
    <source>
        <dbReference type="Proteomes" id="UP000653411"/>
    </source>
</evidence>
<dbReference type="Gene3D" id="3.40.50.410">
    <property type="entry name" value="von Willebrand factor, type A domain"/>
    <property type="match status" value="1"/>
</dbReference>
<dbReference type="InterPro" id="IPR043737">
    <property type="entry name" value="DUF5682"/>
</dbReference>
<feature type="region of interest" description="Disordered" evidence="1">
    <location>
        <begin position="932"/>
        <end position="951"/>
    </location>
</feature>
<protein>
    <recommendedName>
        <fullName evidence="4">VWA domain containing CoxE-like protein</fullName>
    </recommendedName>
</protein>
<evidence type="ECO:0000256" key="1">
    <source>
        <dbReference type="SAM" id="MobiDB-lite"/>
    </source>
</evidence>
<proteinExistence type="predicted"/>
<dbReference type="PANTHER" id="PTHR30634:SF7">
    <property type="entry name" value="VWA DOMAIN-CONTAINING PROTEIN"/>
    <property type="match status" value="1"/>
</dbReference>
<dbReference type="RefSeq" id="WP_189264938.1">
    <property type="nucleotide sequence ID" value="NZ_BMML01000011.1"/>
</dbReference>
<dbReference type="EMBL" id="BMML01000011">
    <property type="protein sequence ID" value="GGN19062.1"/>
    <property type="molecule type" value="Genomic_DNA"/>
</dbReference>
<comment type="caution">
    <text evidence="2">The sequence shown here is derived from an EMBL/GenBank/DDBJ whole genome shotgun (WGS) entry which is preliminary data.</text>
</comment>
<dbReference type="InterPro" id="IPR036465">
    <property type="entry name" value="vWFA_dom_sf"/>
</dbReference>
<reference evidence="2" key="2">
    <citation type="submission" date="2020-09" db="EMBL/GenBank/DDBJ databases">
        <authorList>
            <person name="Sun Q."/>
            <person name="Zhou Y."/>
        </authorList>
    </citation>
    <scope>NUCLEOTIDE SEQUENCE</scope>
    <source>
        <strain evidence="2">CGMCC 4.7110</strain>
    </source>
</reference>
<gene>
    <name evidence="2" type="ORF">GCM10011578_048710</name>
</gene>
<name>A0A918CSN1_9ACTN</name>
<sequence length="1151" mass="120221">MSDSPEAALATLTDPAGPYLIGVRHHAPSLAAAVPALLDAAGPDVLLVELPAELQEWLPWLAHEETRAPVALAAAPADGGGPAFYPFADFSPELAAVRWAARRGVPVVACDLPLADRGRREEERAAQGPGRLSGALRARLTGRPGDDLWDRLVEAAAPGSTPEALRRAALLTGWALREESAVPEVDLRREEWMRSRLAEATKNGERAAAVVGAFHTPALVRPFGSAGNCAPSPHSLAPEWTTSLVPYTYALLDERSGYPAGIRDPEWQHMVLNAAGDPVALEQALTSAAVRICAELRGLGHPSGPADAREITRLAGDLARLRGLPAAGRGELVEATQTVLAQGEPYGRGRAVARAMENVLVGTRVGRPAPTAPRSGLAPAVEAELTGLGLPGPADSGPGAARDLRLDPLRSDLDRRRELLLRRLTLCSVPYAESRSVTGTGGADALTSRWEVRWTPATAAMLTAAGVRGVTLAQAAEGLLRERGRTERDAGGPTAAQVLVGLEQAAHCGLPGLVAERLDDTSKVLPDAGTLPELLTGLALLDRLRTGHIAGLDVTEDLTARAVAVAELLTAAAVRQVDGLTGSQDPADARALLELAHRADLSGGIRLTDALARLAADGSPLMRGAAGAVRVLLGQEEPEAFGGRVASWVDGAVDAASRSALTARLTGLLTAAGRLLEAAAPALEPLAERVSGLSDRDFLDRLPALRGGFDTLSPADRERLLTGVEERLGVDRVADTGPIDPAALAAWTRADLTARETLRTLGLLPPPRPRVAPEPAGAAVAVADHRLAPADRWRLLLGRRAEQLPKSAGALATALDELYGRGRGEGSRGDLGGGGGGREASYPGVREWSQELAALFGPGIREEVLAAAAATGRPDVLAELDPDSVRPSVDLLRSVLRHAGGLPEARLAALRPLVRRLVDALTRELATRLRPALHGTALPRPSRRPGGGLDLPRTLRANLATARRAADGTVQVIPERPVFRTRARRAADWRLILVTDVSGSMEASTVWAALTASVLAGVPTLSTHFLAFSTEVIDLTGHVDDPLSLLLEVSVGGGTHIAAGLRHARELVTVPSRTLVVVVSDFEEGYPVGGLLAEVRALVGAGCQVLGCASLDDSGRPRYSTGIAGQLVAAGMPVAALSPLELARWVGEKIA</sequence>
<dbReference type="SUPFAM" id="SSF53300">
    <property type="entry name" value="vWA-like"/>
    <property type="match status" value="1"/>
</dbReference>
<dbReference type="InterPro" id="IPR050458">
    <property type="entry name" value="LolB"/>
</dbReference>
<dbReference type="Pfam" id="PF05762">
    <property type="entry name" value="VWA_CoxE"/>
    <property type="match status" value="1"/>
</dbReference>
<dbReference type="AlphaFoldDB" id="A0A918CSN1"/>
<evidence type="ECO:0008006" key="4">
    <source>
        <dbReference type="Google" id="ProtNLM"/>
    </source>
</evidence>
<feature type="compositionally biased region" description="Gly residues" evidence="1">
    <location>
        <begin position="829"/>
        <end position="838"/>
    </location>
</feature>
<dbReference type="Proteomes" id="UP000653411">
    <property type="component" value="Unassembled WGS sequence"/>
</dbReference>